<protein>
    <submittedName>
        <fullName evidence="1">Uncharacterized protein</fullName>
    </submittedName>
</protein>
<evidence type="ECO:0000313" key="1">
    <source>
        <dbReference type="EMBL" id="SIS86565.1"/>
    </source>
</evidence>
<name>A0A1N7MK85_9FLAO</name>
<accession>A0A1N7MK85</accession>
<dbReference type="EMBL" id="FTOI01000009">
    <property type="protein sequence ID" value="SIS86565.1"/>
    <property type="molecule type" value="Genomic_DNA"/>
</dbReference>
<proteinExistence type="predicted"/>
<dbReference type="Proteomes" id="UP000185839">
    <property type="component" value="Unassembled WGS sequence"/>
</dbReference>
<sequence>MKTLALTDFADYLTAKETKDLPLNEIFKSVQNFKKKQLFRFCNLCNFFSRITFVKKNIFYSCKYLTV</sequence>
<gene>
    <name evidence="1" type="ORF">SAMN05421789_10938</name>
</gene>
<reference evidence="2" key="1">
    <citation type="submission" date="2017-01" db="EMBL/GenBank/DDBJ databases">
        <authorList>
            <person name="Varghese N."/>
            <person name="Submissions S."/>
        </authorList>
    </citation>
    <scope>NUCLEOTIDE SEQUENCE [LARGE SCALE GENOMIC DNA]</scope>
    <source>
        <strain evidence="2">DSM 23145</strain>
    </source>
</reference>
<keyword evidence="2" id="KW-1185">Reference proteome</keyword>
<organism evidence="1 2">
    <name type="scientific">Kaistella chaponensis</name>
    <dbReference type="NCBI Taxonomy" id="713588"/>
    <lineage>
        <taxon>Bacteria</taxon>
        <taxon>Pseudomonadati</taxon>
        <taxon>Bacteroidota</taxon>
        <taxon>Flavobacteriia</taxon>
        <taxon>Flavobacteriales</taxon>
        <taxon>Weeksellaceae</taxon>
        <taxon>Chryseobacterium group</taxon>
        <taxon>Kaistella</taxon>
    </lineage>
</organism>
<dbReference type="AlphaFoldDB" id="A0A1N7MK85"/>
<dbReference type="STRING" id="713588.SAMN05421789_10938"/>
<evidence type="ECO:0000313" key="2">
    <source>
        <dbReference type="Proteomes" id="UP000185839"/>
    </source>
</evidence>